<dbReference type="SMART" id="SM00091">
    <property type="entry name" value="PAS"/>
    <property type="match status" value="3"/>
</dbReference>
<name>A0A919W1K0_9ACTN</name>
<keyword evidence="9" id="KW-0472">Membrane</keyword>
<gene>
    <name evidence="14" type="ORF">Aau02nite_71520</name>
</gene>
<dbReference type="Pfam" id="PF02518">
    <property type="entry name" value="HATPase_c"/>
    <property type="match status" value="1"/>
</dbReference>
<keyword evidence="6" id="KW-0808">Transferase</keyword>
<evidence type="ECO:0000256" key="10">
    <source>
        <dbReference type="SAM" id="MobiDB-lite"/>
    </source>
</evidence>
<evidence type="ECO:0000313" key="14">
    <source>
        <dbReference type="EMBL" id="GIM76573.1"/>
    </source>
</evidence>
<dbReference type="InterPro" id="IPR029016">
    <property type="entry name" value="GAF-like_dom_sf"/>
</dbReference>
<dbReference type="CDD" id="cd00130">
    <property type="entry name" value="PAS"/>
    <property type="match status" value="2"/>
</dbReference>
<feature type="domain" description="PAC" evidence="13">
    <location>
        <begin position="691"/>
        <end position="741"/>
    </location>
</feature>
<evidence type="ECO:0000256" key="7">
    <source>
        <dbReference type="ARBA" id="ARBA00022777"/>
    </source>
</evidence>
<keyword evidence="7" id="KW-0418">Kinase</keyword>
<dbReference type="Pfam" id="PF01590">
    <property type="entry name" value="GAF"/>
    <property type="match status" value="1"/>
</dbReference>
<dbReference type="InterPro" id="IPR000014">
    <property type="entry name" value="PAS"/>
</dbReference>
<comment type="catalytic activity">
    <reaction evidence="1">
        <text>ATP + protein L-histidine = ADP + protein N-phospho-L-histidine.</text>
        <dbReference type="EC" id="2.7.13.3"/>
    </reaction>
</comment>
<dbReference type="SUPFAM" id="SSF47384">
    <property type="entry name" value="Homodimeric domain of signal transducing histidine kinase"/>
    <property type="match status" value="1"/>
</dbReference>
<dbReference type="Gene3D" id="1.10.287.130">
    <property type="match status" value="1"/>
</dbReference>
<dbReference type="SMART" id="SM00065">
    <property type="entry name" value="GAF"/>
    <property type="match status" value="2"/>
</dbReference>
<dbReference type="Pfam" id="PF13185">
    <property type="entry name" value="GAF_2"/>
    <property type="match status" value="1"/>
</dbReference>
<dbReference type="FunFam" id="1.10.287.130:FF:000001">
    <property type="entry name" value="Two-component sensor histidine kinase"/>
    <property type="match status" value="1"/>
</dbReference>
<dbReference type="InterPro" id="IPR013656">
    <property type="entry name" value="PAS_4"/>
</dbReference>
<dbReference type="Pfam" id="PF08448">
    <property type="entry name" value="PAS_4"/>
    <property type="match status" value="1"/>
</dbReference>
<evidence type="ECO:0000256" key="5">
    <source>
        <dbReference type="ARBA" id="ARBA00022553"/>
    </source>
</evidence>
<evidence type="ECO:0000259" key="12">
    <source>
        <dbReference type="PROSITE" id="PS50112"/>
    </source>
</evidence>
<dbReference type="InterPro" id="IPR003594">
    <property type="entry name" value="HATPase_dom"/>
</dbReference>
<comment type="cofactor">
    <cofactor evidence="2">
        <name>a divalent metal cation</name>
        <dbReference type="ChEBI" id="CHEBI:60240"/>
    </cofactor>
</comment>
<dbReference type="SUPFAM" id="SSF55785">
    <property type="entry name" value="PYP-like sensor domain (PAS domain)"/>
    <property type="match status" value="3"/>
</dbReference>
<keyword evidence="5" id="KW-0597">Phosphoprotein</keyword>
<dbReference type="SMART" id="SM00388">
    <property type="entry name" value="HisKA"/>
    <property type="match status" value="1"/>
</dbReference>
<keyword evidence="8" id="KW-0902">Two-component regulatory system</keyword>
<evidence type="ECO:0000259" key="11">
    <source>
        <dbReference type="PROSITE" id="PS50109"/>
    </source>
</evidence>
<dbReference type="InterPro" id="IPR035965">
    <property type="entry name" value="PAS-like_dom_sf"/>
</dbReference>
<dbReference type="PROSITE" id="PS50112">
    <property type="entry name" value="PAS"/>
    <property type="match status" value="1"/>
</dbReference>
<dbReference type="SMART" id="SM00086">
    <property type="entry name" value="PAC"/>
    <property type="match status" value="3"/>
</dbReference>
<dbReference type="CDD" id="cd00082">
    <property type="entry name" value="HisKA"/>
    <property type="match status" value="1"/>
</dbReference>
<dbReference type="SMART" id="SM00387">
    <property type="entry name" value="HATPase_c"/>
    <property type="match status" value="1"/>
</dbReference>
<dbReference type="InterPro" id="IPR003661">
    <property type="entry name" value="HisK_dim/P_dom"/>
</dbReference>
<comment type="caution">
    <text evidence="14">The sequence shown here is derived from an EMBL/GenBank/DDBJ whole genome shotgun (WGS) entry which is preliminary data.</text>
</comment>
<sequence>MENGSAAVSAEQSRLIDAVRLRRLRETGLLEDGCYPSLDRLAFAAAQQAGAPVALVSMVDADRQVFASQVGLGEPWATRRGTPMSHSFCQYVVVDDAPLIVPDARADPRLRDNPAIEDLQVAAYAGYPLHAPDGEVLGSFCVIDTVPRAWTAQELAIVQALATAAETEIALRTANRDLLLATERMRRVLDTANDAFVSTDADGVILAWNTAATALFGYAAAEAIGRPVGDLILPARFRAAHDAGLRRVRETGVSHLSGQRLELAAVDRTGREFPIEMTLQVVAENDTLICHAFLHDITARKAAEQQSADDRTFLHTLLDSLDTGVAACDAEGRLVLRNSALRALYACGEEPSMVASLAEAGRLYDPDGRRLLAPDEVPLARAYAGEHVDGQDVTVRAADGRRRRFVANARPITTVDGRHLGAVAALHDITDQHRAATLQQVQHAVARALADATTAEQAATGTVAAIATALGWTCGEFWRTDDDTGLISRVGHWTDPAHPLPAVTNDKPFVMPRGTGLAGIVWETGAELWVPELADDPRTAARRDEARAAGLHTAVGLPVRSDDRILGVLLFLSTTVDEPDAELLAMLDGVCAHLGRHLERRRAEELTLALAATQRAFDRVVAQVNDYVWTFAIEGDGTPAVVYASPDSHGILGGQLPLGTDIAKAMAENVHPDDRPAMARLRDTVFGGDPADAEVRLRGLDGVTRWVWIRSVPRPEGGRFYIDGIATDVTARRELADRREQVLHDQQQQNRRLRELDRLKDELVALVSHELRNPLATIRGYTEMLLDDAGLTGDHRHLASVIDKHSAHMQGLVDDLLDTAQIDAGQLKLELRPLSLIRLVADSVDARRADATAKQITIDVDVARHLPAHADPVRLRQVLDNLVSNAVKYTPQGGTVTITGRHDDTTATTTLRVTDTGIGIPAEQRPHLFDRFFRASNAVSQGIKGTGLGLAISKAIIDAHHGTLSAEPAGPDGGTTFTVTVPSCPPPEP</sequence>
<protein>
    <recommendedName>
        <fullName evidence="4">histidine kinase</fullName>
        <ecNumber evidence="4">2.7.13.3</ecNumber>
    </recommendedName>
</protein>
<comment type="subcellular location">
    <subcellularLocation>
        <location evidence="3">Cell membrane</location>
    </subcellularLocation>
</comment>
<dbReference type="PROSITE" id="PS50113">
    <property type="entry name" value="PAC"/>
    <property type="match status" value="1"/>
</dbReference>
<evidence type="ECO:0000256" key="8">
    <source>
        <dbReference type="ARBA" id="ARBA00023012"/>
    </source>
</evidence>
<dbReference type="PRINTS" id="PR00344">
    <property type="entry name" value="BCTRLSENSOR"/>
</dbReference>
<dbReference type="NCBIfam" id="TIGR00229">
    <property type="entry name" value="sensory_box"/>
    <property type="match status" value="1"/>
</dbReference>
<dbReference type="InterPro" id="IPR000700">
    <property type="entry name" value="PAS-assoc_C"/>
</dbReference>
<dbReference type="Gene3D" id="3.30.565.10">
    <property type="entry name" value="Histidine kinase-like ATPase, C-terminal domain"/>
    <property type="match status" value="1"/>
</dbReference>
<dbReference type="RefSeq" id="WP_212993007.1">
    <property type="nucleotide sequence ID" value="NZ_BAABEA010000034.1"/>
</dbReference>
<evidence type="ECO:0000256" key="9">
    <source>
        <dbReference type="ARBA" id="ARBA00023136"/>
    </source>
</evidence>
<dbReference type="PROSITE" id="PS50109">
    <property type="entry name" value="HIS_KIN"/>
    <property type="match status" value="1"/>
</dbReference>
<keyword evidence="15" id="KW-1185">Reference proteome</keyword>
<evidence type="ECO:0000259" key="13">
    <source>
        <dbReference type="PROSITE" id="PS50113"/>
    </source>
</evidence>
<dbReference type="GO" id="GO:0005509">
    <property type="term" value="F:calcium ion binding"/>
    <property type="evidence" value="ECO:0007669"/>
    <property type="project" value="UniProtKB-ARBA"/>
</dbReference>
<dbReference type="InterPro" id="IPR003018">
    <property type="entry name" value="GAF"/>
</dbReference>
<evidence type="ECO:0000256" key="2">
    <source>
        <dbReference type="ARBA" id="ARBA00001968"/>
    </source>
</evidence>
<dbReference type="EC" id="2.7.13.3" evidence="4"/>
<dbReference type="SUPFAM" id="SSF55781">
    <property type="entry name" value="GAF domain-like"/>
    <property type="match status" value="2"/>
</dbReference>
<organism evidence="14 15">
    <name type="scientific">Actinoplanes auranticolor</name>
    <dbReference type="NCBI Taxonomy" id="47988"/>
    <lineage>
        <taxon>Bacteria</taxon>
        <taxon>Bacillati</taxon>
        <taxon>Actinomycetota</taxon>
        <taxon>Actinomycetes</taxon>
        <taxon>Micromonosporales</taxon>
        <taxon>Micromonosporaceae</taxon>
        <taxon>Actinoplanes</taxon>
    </lineage>
</organism>
<dbReference type="GO" id="GO:0009927">
    <property type="term" value="F:histidine phosphotransfer kinase activity"/>
    <property type="evidence" value="ECO:0007669"/>
    <property type="project" value="TreeGrafter"/>
</dbReference>
<dbReference type="GO" id="GO:0006355">
    <property type="term" value="P:regulation of DNA-templated transcription"/>
    <property type="evidence" value="ECO:0007669"/>
    <property type="project" value="InterPro"/>
</dbReference>
<dbReference type="GO" id="GO:0000155">
    <property type="term" value="F:phosphorelay sensor kinase activity"/>
    <property type="evidence" value="ECO:0007669"/>
    <property type="project" value="InterPro"/>
</dbReference>
<dbReference type="Pfam" id="PF00989">
    <property type="entry name" value="PAS"/>
    <property type="match status" value="1"/>
</dbReference>
<accession>A0A919W1K0</accession>
<feature type="domain" description="Histidine kinase" evidence="11">
    <location>
        <begin position="766"/>
        <end position="985"/>
    </location>
</feature>
<evidence type="ECO:0000313" key="15">
    <source>
        <dbReference type="Proteomes" id="UP000681340"/>
    </source>
</evidence>
<dbReference type="InterPro" id="IPR005467">
    <property type="entry name" value="His_kinase_dom"/>
</dbReference>
<feature type="region of interest" description="Disordered" evidence="10">
    <location>
        <begin position="965"/>
        <end position="989"/>
    </location>
</feature>
<dbReference type="InterPro" id="IPR036890">
    <property type="entry name" value="HATPase_C_sf"/>
</dbReference>
<evidence type="ECO:0000256" key="3">
    <source>
        <dbReference type="ARBA" id="ARBA00004236"/>
    </source>
</evidence>
<evidence type="ECO:0000256" key="4">
    <source>
        <dbReference type="ARBA" id="ARBA00012438"/>
    </source>
</evidence>
<evidence type="ECO:0000256" key="6">
    <source>
        <dbReference type="ARBA" id="ARBA00022679"/>
    </source>
</evidence>
<feature type="domain" description="PAS" evidence="12">
    <location>
        <begin position="181"/>
        <end position="252"/>
    </location>
</feature>
<evidence type="ECO:0000256" key="1">
    <source>
        <dbReference type="ARBA" id="ARBA00000085"/>
    </source>
</evidence>
<reference evidence="14" key="1">
    <citation type="submission" date="2021-03" db="EMBL/GenBank/DDBJ databases">
        <title>Whole genome shotgun sequence of Actinoplanes auranticolor NBRC 12245.</title>
        <authorList>
            <person name="Komaki H."/>
            <person name="Tamura T."/>
        </authorList>
    </citation>
    <scope>NUCLEOTIDE SEQUENCE</scope>
    <source>
        <strain evidence="14">NBRC 12245</strain>
    </source>
</reference>
<dbReference type="Proteomes" id="UP000681340">
    <property type="component" value="Unassembled WGS sequence"/>
</dbReference>
<proteinExistence type="predicted"/>
<dbReference type="InterPro" id="IPR004358">
    <property type="entry name" value="Sig_transdc_His_kin-like_C"/>
</dbReference>
<dbReference type="Gene3D" id="3.30.450.20">
    <property type="entry name" value="PAS domain"/>
    <property type="match status" value="3"/>
</dbReference>
<dbReference type="PANTHER" id="PTHR43047:SF72">
    <property type="entry name" value="OSMOSENSING HISTIDINE PROTEIN KINASE SLN1"/>
    <property type="match status" value="1"/>
</dbReference>
<dbReference type="Gene3D" id="3.30.450.40">
    <property type="match status" value="2"/>
</dbReference>
<dbReference type="EMBL" id="BOQL01000063">
    <property type="protein sequence ID" value="GIM76573.1"/>
    <property type="molecule type" value="Genomic_DNA"/>
</dbReference>
<dbReference type="InterPro" id="IPR036097">
    <property type="entry name" value="HisK_dim/P_sf"/>
</dbReference>
<dbReference type="InterPro" id="IPR001610">
    <property type="entry name" value="PAC"/>
</dbReference>
<dbReference type="SUPFAM" id="SSF55874">
    <property type="entry name" value="ATPase domain of HSP90 chaperone/DNA topoisomerase II/histidine kinase"/>
    <property type="match status" value="1"/>
</dbReference>
<dbReference type="GO" id="GO:0005886">
    <property type="term" value="C:plasma membrane"/>
    <property type="evidence" value="ECO:0007669"/>
    <property type="project" value="UniProtKB-SubCell"/>
</dbReference>
<dbReference type="Pfam" id="PF00512">
    <property type="entry name" value="HisKA"/>
    <property type="match status" value="1"/>
</dbReference>
<dbReference type="PANTHER" id="PTHR43047">
    <property type="entry name" value="TWO-COMPONENT HISTIDINE PROTEIN KINASE"/>
    <property type="match status" value="1"/>
</dbReference>
<dbReference type="FunFam" id="3.30.565.10:FF:000006">
    <property type="entry name" value="Sensor histidine kinase WalK"/>
    <property type="match status" value="1"/>
</dbReference>
<dbReference type="AlphaFoldDB" id="A0A919W1K0"/>
<dbReference type="InterPro" id="IPR013767">
    <property type="entry name" value="PAS_fold"/>
</dbReference>